<dbReference type="SUPFAM" id="SSF51658">
    <property type="entry name" value="Xylose isomerase-like"/>
    <property type="match status" value="1"/>
</dbReference>
<dbReference type="EMBL" id="CAEZYR010000121">
    <property type="protein sequence ID" value="CAB4763498.1"/>
    <property type="molecule type" value="Genomic_DNA"/>
</dbReference>
<dbReference type="AlphaFoldDB" id="A0A6J7QHY6"/>
<protein>
    <submittedName>
        <fullName evidence="5">Unannotated protein</fullName>
    </submittedName>
</protein>
<gene>
    <name evidence="2" type="ORF">UFOPK2754_02567</name>
    <name evidence="3" type="ORF">UFOPK3139_03099</name>
    <name evidence="4" type="ORF">UFOPK3543_00728</name>
    <name evidence="5" type="ORF">UFOPK3967_02559</name>
</gene>
<dbReference type="EMBL" id="CAFBOS010000204">
    <property type="protein sequence ID" value="CAB5017308.1"/>
    <property type="molecule type" value="Genomic_DNA"/>
</dbReference>
<evidence type="ECO:0000313" key="2">
    <source>
        <dbReference type="EMBL" id="CAB4763498.1"/>
    </source>
</evidence>
<dbReference type="InterPro" id="IPR013022">
    <property type="entry name" value="Xyl_isomerase-like_TIM-brl"/>
</dbReference>
<reference evidence="5" key="1">
    <citation type="submission" date="2020-05" db="EMBL/GenBank/DDBJ databases">
        <authorList>
            <person name="Chiriac C."/>
            <person name="Salcher M."/>
            <person name="Ghai R."/>
            <person name="Kavagutti S V."/>
        </authorList>
    </citation>
    <scope>NUCLEOTIDE SEQUENCE</scope>
</reference>
<dbReference type="EMBL" id="CAFABA010000211">
    <property type="protein sequence ID" value="CAB4836655.1"/>
    <property type="molecule type" value="Genomic_DNA"/>
</dbReference>
<accession>A0A6J7QHY6</accession>
<dbReference type="PANTHER" id="PTHR12110:SF48">
    <property type="entry name" value="BLL3656 PROTEIN"/>
    <property type="match status" value="1"/>
</dbReference>
<dbReference type="InterPro" id="IPR036237">
    <property type="entry name" value="Xyl_isomerase-like_sf"/>
</dbReference>
<evidence type="ECO:0000259" key="1">
    <source>
        <dbReference type="Pfam" id="PF01261"/>
    </source>
</evidence>
<sequence length="310" mass="32455">MAPAILACDLGGWQVISVWVKRYGRRVTHVGSGLWWGSLEGSDLSTLVTAAGRAGFSEVSATPAMYFAARAQGHTDAMLAALVAESGVTVPVIDPLLRGLPGACPAANVGRRWRSTFEYDEDDCHRAADALGSTVINLAHFLGSPTCFGALVEAIGAITERAVRRGRAIAVEAMPEGSIPDLATATAIVRAVASAGCGLTVDTWHWWRSGGDDAEIVDLASGEVFVLQLSDAPAKVRASGTEPPMRDRLLPGAGAIPLTDVLRRVRNNNPLVHVGLEVFDTSAIDRTVDERATAALGALRALEARAAALG</sequence>
<proteinExistence type="predicted"/>
<organism evidence="5">
    <name type="scientific">freshwater metagenome</name>
    <dbReference type="NCBI Taxonomy" id="449393"/>
    <lineage>
        <taxon>unclassified sequences</taxon>
        <taxon>metagenomes</taxon>
        <taxon>ecological metagenomes</taxon>
    </lineage>
</organism>
<evidence type="ECO:0000313" key="4">
    <source>
        <dbReference type="EMBL" id="CAB4898592.1"/>
    </source>
</evidence>
<dbReference type="EMBL" id="CAFBMH010000017">
    <property type="protein sequence ID" value="CAB4898592.1"/>
    <property type="molecule type" value="Genomic_DNA"/>
</dbReference>
<evidence type="ECO:0000313" key="5">
    <source>
        <dbReference type="EMBL" id="CAB5017308.1"/>
    </source>
</evidence>
<dbReference type="Gene3D" id="3.20.20.150">
    <property type="entry name" value="Divalent-metal-dependent TIM barrel enzymes"/>
    <property type="match status" value="1"/>
</dbReference>
<name>A0A6J7QHY6_9ZZZZ</name>
<evidence type="ECO:0000313" key="3">
    <source>
        <dbReference type="EMBL" id="CAB4836655.1"/>
    </source>
</evidence>
<feature type="domain" description="Xylose isomerase-like TIM barrel" evidence="1">
    <location>
        <begin position="51"/>
        <end position="293"/>
    </location>
</feature>
<dbReference type="InterPro" id="IPR050312">
    <property type="entry name" value="IolE/XylAMocC-like"/>
</dbReference>
<dbReference type="PANTHER" id="PTHR12110">
    <property type="entry name" value="HYDROXYPYRUVATE ISOMERASE"/>
    <property type="match status" value="1"/>
</dbReference>
<dbReference type="Pfam" id="PF01261">
    <property type="entry name" value="AP_endonuc_2"/>
    <property type="match status" value="1"/>
</dbReference>